<reference evidence="3" key="1">
    <citation type="journal article" date="2019" name="Int. J. Syst. Evol. Microbiol.">
        <title>The Global Catalogue of Microorganisms (GCM) 10K type strain sequencing project: providing services to taxonomists for standard genome sequencing and annotation.</title>
        <authorList>
            <consortium name="The Broad Institute Genomics Platform"/>
            <consortium name="The Broad Institute Genome Sequencing Center for Infectious Disease"/>
            <person name="Wu L."/>
            <person name="Ma J."/>
        </authorList>
    </citation>
    <scope>NUCLEOTIDE SEQUENCE [LARGE SCALE GENOMIC DNA]</scope>
    <source>
        <strain evidence="3">JCM 17664</strain>
    </source>
</reference>
<dbReference type="GO" id="GO:0016787">
    <property type="term" value="F:hydrolase activity"/>
    <property type="evidence" value="ECO:0007669"/>
    <property type="project" value="UniProtKB-KW"/>
</dbReference>
<dbReference type="InterPro" id="IPR013830">
    <property type="entry name" value="SGNH_hydro"/>
</dbReference>
<protein>
    <submittedName>
        <fullName evidence="2">SGNH/GDSL hydrolase family protein</fullName>
    </submittedName>
</protein>
<feature type="domain" description="SGNH hydrolase-type esterase" evidence="1">
    <location>
        <begin position="48"/>
        <end position="194"/>
    </location>
</feature>
<proteinExistence type="predicted"/>
<name>A0ABP8FEK2_9BACT</name>
<dbReference type="Gene3D" id="3.40.50.1110">
    <property type="entry name" value="SGNH hydrolase"/>
    <property type="match status" value="1"/>
</dbReference>
<accession>A0ABP8FEK2</accession>
<keyword evidence="3" id="KW-1185">Reference proteome</keyword>
<evidence type="ECO:0000313" key="3">
    <source>
        <dbReference type="Proteomes" id="UP001501207"/>
    </source>
</evidence>
<dbReference type="Proteomes" id="UP001501207">
    <property type="component" value="Unassembled WGS sequence"/>
</dbReference>
<dbReference type="SUPFAM" id="SSF52266">
    <property type="entry name" value="SGNH hydrolase"/>
    <property type="match status" value="1"/>
</dbReference>
<dbReference type="Pfam" id="PF13472">
    <property type="entry name" value="Lipase_GDSL_2"/>
    <property type="match status" value="1"/>
</dbReference>
<organism evidence="2 3">
    <name type="scientific">Compostibacter hankyongensis</name>
    <dbReference type="NCBI Taxonomy" id="1007089"/>
    <lineage>
        <taxon>Bacteria</taxon>
        <taxon>Pseudomonadati</taxon>
        <taxon>Bacteroidota</taxon>
        <taxon>Chitinophagia</taxon>
        <taxon>Chitinophagales</taxon>
        <taxon>Chitinophagaceae</taxon>
        <taxon>Compostibacter</taxon>
    </lineage>
</organism>
<comment type="caution">
    <text evidence="2">The sequence shown here is derived from an EMBL/GenBank/DDBJ whole genome shotgun (WGS) entry which is preliminary data.</text>
</comment>
<dbReference type="EMBL" id="BAABFN010000001">
    <property type="protein sequence ID" value="GAA4301794.1"/>
    <property type="molecule type" value="Genomic_DNA"/>
</dbReference>
<keyword evidence="2" id="KW-0378">Hydrolase</keyword>
<dbReference type="InterPro" id="IPR036514">
    <property type="entry name" value="SGNH_hydro_sf"/>
</dbReference>
<evidence type="ECO:0000259" key="1">
    <source>
        <dbReference type="Pfam" id="PF13472"/>
    </source>
</evidence>
<evidence type="ECO:0000313" key="2">
    <source>
        <dbReference type="EMBL" id="GAA4301794.1"/>
    </source>
</evidence>
<sequence>MTVWAQAQQSWPFQKEINEFKAADRAGMPHKGAILFTGSSSIKKWSDLKTRFADYDVIQRGFGGSQLSDLLHYTDDIVLPYRPSKIFVYEGDNDIAGGKTAAKVYADFVTFFNRVHTALPETKIYYISIKPSPSRKKLWKTFREANEMIKAFAAKHPCNAVFIDVYHPMLDGNGEALPVFLPDNLHMVSAGYDIWEKEIRKYL</sequence>
<gene>
    <name evidence="2" type="ORF">GCM10023143_03810</name>
</gene>